<feature type="domain" description="Polyvalent protein metallopeptidase" evidence="2">
    <location>
        <begin position="158"/>
        <end position="238"/>
    </location>
</feature>
<comment type="caution">
    <text evidence="4">The sequence shown here is derived from an EMBL/GenBank/DDBJ whole genome shotgun (WGS) entry which is preliminary data.</text>
</comment>
<evidence type="ECO:0000259" key="1">
    <source>
        <dbReference type="Pfam" id="PF08401"/>
    </source>
</evidence>
<dbReference type="Pfam" id="PF08401">
    <property type="entry name" value="ArdcN"/>
    <property type="match status" value="1"/>
</dbReference>
<dbReference type="AlphaFoldDB" id="A0A7Y7UU01"/>
<gene>
    <name evidence="3" type="ORF">HKX05_20685</name>
    <name evidence="4" type="ORF">HLV41_21235</name>
</gene>
<organism evidence="4 5">
    <name type="scientific">Sphingomonas sanguinis</name>
    <dbReference type="NCBI Taxonomy" id="33051"/>
    <lineage>
        <taxon>Bacteria</taxon>
        <taxon>Pseudomonadati</taxon>
        <taxon>Pseudomonadota</taxon>
        <taxon>Alphaproteobacteria</taxon>
        <taxon>Sphingomonadales</taxon>
        <taxon>Sphingomonadaceae</taxon>
        <taxon>Sphingomonas</taxon>
    </lineage>
</organism>
<protein>
    <submittedName>
        <fullName evidence="4">DUF1738 domain-containing protein</fullName>
    </submittedName>
</protein>
<dbReference type="Pfam" id="PF18818">
    <property type="entry name" value="MPTase-PolyVal"/>
    <property type="match status" value="1"/>
</dbReference>
<name>A0A7Y7UU01_9SPHN</name>
<sequence>MSRTIDQRQTLYAEVTARVIAELEEGRLPWVQPWDSAACACTMPANGMTGRRYSGINVLILWAKVIEGGYSSQRWLTYAQAQAAGGNVRKGEHGTTVCYADRFTPKGEDDSTGDDKREARTIAFLKRFTVFNIDQCEGLPEALTQAPEVRPEIEILPEVTVLIEASGADVRIGGDRAYYHAIADYVAVPPVAAFHEPINWYRTALHELGHWTGHSTRWNRDQTGAFGSASYAREELVALSGQSAPPATLQ</sequence>
<evidence type="ECO:0000259" key="2">
    <source>
        <dbReference type="Pfam" id="PF18818"/>
    </source>
</evidence>
<accession>A0A7Y7UU01</accession>
<evidence type="ECO:0000313" key="3">
    <source>
        <dbReference type="EMBL" id="NNG55746.1"/>
    </source>
</evidence>
<keyword evidence="6" id="KW-1185">Reference proteome</keyword>
<dbReference type="EMBL" id="JABYQV010000062">
    <property type="protein sequence ID" value="NVP33553.1"/>
    <property type="molecule type" value="Genomic_DNA"/>
</dbReference>
<evidence type="ECO:0000313" key="5">
    <source>
        <dbReference type="Proteomes" id="UP000531581"/>
    </source>
</evidence>
<reference evidence="5 6" key="1">
    <citation type="submission" date="2020-05" db="EMBL/GenBank/DDBJ databases">
        <title>Draft Genome Sequences of Sphingomonas sp. Isolated from the International Space Station.</title>
        <authorList>
            <person name="Bijlani S."/>
            <person name="Singh N.K."/>
            <person name="Mason C.E."/>
            <person name="Wang C.C."/>
            <person name="Venkateswaran K."/>
        </authorList>
    </citation>
    <scope>NUCLEOTIDE SEQUENCE [LARGE SCALE GENOMIC DNA]</scope>
    <source>
        <strain evidence="3 6">IIF7SW-B5</strain>
        <strain evidence="4">ISS-IIF7SWP</strain>
    </source>
</reference>
<feature type="domain" description="N-terminal" evidence="1">
    <location>
        <begin position="10"/>
        <end position="131"/>
    </location>
</feature>
<dbReference type="RefSeq" id="WP_170171722.1">
    <property type="nucleotide sequence ID" value="NZ_JABEOV010000042.1"/>
</dbReference>
<evidence type="ECO:0000313" key="6">
    <source>
        <dbReference type="Proteomes" id="UP000557656"/>
    </source>
</evidence>
<dbReference type="Proteomes" id="UP000531581">
    <property type="component" value="Unassembled WGS sequence"/>
</dbReference>
<dbReference type="GO" id="GO:0003697">
    <property type="term" value="F:single-stranded DNA binding"/>
    <property type="evidence" value="ECO:0007669"/>
    <property type="project" value="InterPro"/>
</dbReference>
<dbReference type="EMBL" id="JABEOV010000042">
    <property type="protein sequence ID" value="NNG55746.1"/>
    <property type="molecule type" value="Genomic_DNA"/>
</dbReference>
<dbReference type="Proteomes" id="UP000557656">
    <property type="component" value="Unassembled WGS sequence"/>
</dbReference>
<evidence type="ECO:0000313" key="4">
    <source>
        <dbReference type="EMBL" id="NVP33553.1"/>
    </source>
</evidence>
<dbReference type="InterPro" id="IPR013610">
    <property type="entry name" value="ArdC_N"/>
</dbReference>
<proteinExistence type="predicted"/>
<dbReference type="InterPro" id="IPR041459">
    <property type="entry name" value="MPTase-PolyVal"/>
</dbReference>